<proteinExistence type="predicted"/>
<protein>
    <submittedName>
        <fullName evidence="1">Uncharacterized protein LOC105137787</fullName>
    </submittedName>
</protein>
<organism evidence="1">
    <name type="scientific">Rhizophora mucronata</name>
    <name type="common">Asiatic mangrove</name>
    <dbReference type="NCBI Taxonomy" id="61149"/>
    <lineage>
        <taxon>Eukaryota</taxon>
        <taxon>Viridiplantae</taxon>
        <taxon>Streptophyta</taxon>
        <taxon>Embryophyta</taxon>
        <taxon>Tracheophyta</taxon>
        <taxon>Spermatophyta</taxon>
        <taxon>Magnoliopsida</taxon>
        <taxon>eudicotyledons</taxon>
        <taxon>Gunneridae</taxon>
        <taxon>Pentapetalae</taxon>
        <taxon>rosids</taxon>
        <taxon>fabids</taxon>
        <taxon>Malpighiales</taxon>
        <taxon>Rhizophoraceae</taxon>
        <taxon>Rhizophora</taxon>
    </lineage>
</organism>
<name>A0A2P2MIF1_RHIMU</name>
<evidence type="ECO:0000313" key="1">
    <source>
        <dbReference type="EMBL" id="MBX29991.1"/>
    </source>
</evidence>
<reference evidence="1" key="1">
    <citation type="submission" date="2018-02" db="EMBL/GenBank/DDBJ databases">
        <title>Rhizophora mucronata_Transcriptome.</title>
        <authorList>
            <person name="Meera S.P."/>
            <person name="Sreeshan A."/>
            <person name="Augustine A."/>
        </authorList>
    </citation>
    <scope>NUCLEOTIDE SEQUENCE</scope>
    <source>
        <tissue evidence="1">Leaf</tissue>
    </source>
</reference>
<accession>A0A2P2MIF1</accession>
<sequence length="49" mass="5886">MPLKICHPRQTHVQTEYNELLLPPLNKLYTYKHPKKNKKLKTLTLCQQL</sequence>
<dbReference type="EMBL" id="GGEC01049507">
    <property type="protein sequence ID" value="MBX29991.1"/>
    <property type="molecule type" value="Transcribed_RNA"/>
</dbReference>
<dbReference type="AlphaFoldDB" id="A0A2P2MIF1"/>